<organism evidence="1 2">
    <name type="scientific">Sphaerobolus stellatus (strain SS14)</name>
    <dbReference type="NCBI Taxonomy" id="990650"/>
    <lineage>
        <taxon>Eukaryota</taxon>
        <taxon>Fungi</taxon>
        <taxon>Dikarya</taxon>
        <taxon>Basidiomycota</taxon>
        <taxon>Agaricomycotina</taxon>
        <taxon>Agaricomycetes</taxon>
        <taxon>Phallomycetidae</taxon>
        <taxon>Geastrales</taxon>
        <taxon>Sphaerobolaceae</taxon>
        <taxon>Sphaerobolus</taxon>
    </lineage>
</organism>
<proteinExistence type="predicted"/>
<gene>
    <name evidence="1" type="ORF">M422DRAFT_31500</name>
</gene>
<dbReference type="HOGENOM" id="CLU_2559796_0_0_1"/>
<dbReference type="EMBL" id="KN837132">
    <property type="protein sequence ID" value="KIJ42135.1"/>
    <property type="molecule type" value="Genomic_DNA"/>
</dbReference>
<evidence type="ECO:0000313" key="1">
    <source>
        <dbReference type="EMBL" id="KIJ42135.1"/>
    </source>
</evidence>
<dbReference type="Proteomes" id="UP000054279">
    <property type="component" value="Unassembled WGS sequence"/>
</dbReference>
<protein>
    <submittedName>
        <fullName evidence="1">Uncharacterized protein</fullName>
    </submittedName>
</protein>
<dbReference type="AlphaFoldDB" id="A0A0C9VU93"/>
<keyword evidence="2" id="KW-1185">Reference proteome</keyword>
<name>A0A0C9VU93_SPHS4</name>
<sequence>MFSFVFSRIVDIISLRSALYESLRAHTPASPCVLPPGSDHLSLTIEWLSWPPLQGQCVHRVFKVLESVPLRLPIGWVEGGGA</sequence>
<reference evidence="1 2" key="1">
    <citation type="submission" date="2014-06" db="EMBL/GenBank/DDBJ databases">
        <title>Evolutionary Origins and Diversification of the Mycorrhizal Mutualists.</title>
        <authorList>
            <consortium name="DOE Joint Genome Institute"/>
            <consortium name="Mycorrhizal Genomics Consortium"/>
            <person name="Kohler A."/>
            <person name="Kuo A."/>
            <person name="Nagy L.G."/>
            <person name="Floudas D."/>
            <person name="Copeland A."/>
            <person name="Barry K.W."/>
            <person name="Cichocki N."/>
            <person name="Veneault-Fourrey C."/>
            <person name="LaButti K."/>
            <person name="Lindquist E.A."/>
            <person name="Lipzen A."/>
            <person name="Lundell T."/>
            <person name="Morin E."/>
            <person name="Murat C."/>
            <person name="Riley R."/>
            <person name="Ohm R."/>
            <person name="Sun H."/>
            <person name="Tunlid A."/>
            <person name="Henrissat B."/>
            <person name="Grigoriev I.V."/>
            <person name="Hibbett D.S."/>
            <person name="Martin F."/>
        </authorList>
    </citation>
    <scope>NUCLEOTIDE SEQUENCE [LARGE SCALE GENOMIC DNA]</scope>
    <source>
        <strain evidence="1 2">SS14</strain>
    </source>
</reference>
<accession>A0A0C9VU93</accession>
<evidence type="ECO:0000313" key="2">
    <source>
        <dbReference type="Proteomes" id="UP000054279"/>
    </source>
</evidence>